<dbReference type="Gene3D" id="3.10.105.10">
    <property type="entry name" value="Dipeptide-binding Protein, Domain 3"/>
    <property type="match status" value="1"/>
</dbReference>
<keyword evidence="3" id="KW-1185">Reference proteome</keyword>
<feature type="domain" description="Solute-binding protein family 5" evidence="1">
    <location>
        <begin position="3"/>
        <end position="78"/>
    </location>
</feature>
<dbReference type="SUPFAM" id="SSF53850">
    <property type="entry name" value="Periplasmic binding protein-like II"/>
    <property type="match status" value="1"/>
</dbReference>
<dbReference type="EMBL" id="JACDTY010000009">
    <property type="protein sequence ID" value="MBA1142481.1"/>
    <property type="molecule type" value="Genomic_DNA"/>
</dbReference>
<dbReference type="InterPro" id="IPR000914">
    <property type="entry name" value="SBP_5_dom"/>
</dbReference>
<reference evidence="2 3" key="1">
    <citation type="submission" date="2020-07" db="EMBL/GenBank/DDBJ databases">
        <title>Definition of the novel symbiovar canariense within Mesorhizobium novociceri, a new species of genus Mesorhizobium nodulating Cicer canariense in the Caldera de Taburiente National Park (La Palma, Canary Islands).</title>
        <authorList>
            <person name="Leon-Barrios M."/>
            <person name="Perez-Yepez J."/>
            <person name="Flores-Felix J.D."/>
            <person name="Ramirez-Baena M.H."/>
            <person name="Pulido-Suarez L."/>
            <person name="Igual J.M."/>
            <person name="Velazquez E."/>
            <person name="Peix A."/>
        </authorList>
    </citation>
    <scope>NUCLEOTIDE SEQUENCE [LARGE SCALE GENOMIC DNA]</scope>
    <source>
        <strain evidence="2 3">CCANP35</strain>
    </source>
</reference>
<protein>
    <recommendedName>
        <fullName evidence="1">Solute-binding protein family 5 domain-containing protein</fullName>
    </recommendedName>
</protein>
<organism evidence="2 3">
    <name type="scientific">Mesorhizobium neociceri</name>
    <dbReference type="NCBI Taxonomy" id="1307853"/>
    <lineage>
        <taxon>Bacteria</taxon>
        <taxon>Pseudomonadati</taxon>
        <taxon>Pseudomonadota</taxon>
        <taxon>Alphaproteobacteria</taxon>
        <taxon>Hyphomicrobiales</taxon>
        <taxon>Phyllobacteriaceae</taxon>
        <taxon>Mesorhizobium</taxon>
    </lineage>
</organism>
<dbReference type="Pfam" id="PF00496">
    <property type="entry name" value="SBP_bac_5"/>
    <property type="match status" value="1"/>
</dbReference>
<sequence length="85" mass="9757">MSETERLRFDIYKSPLDDVRVRLTINYAIERKGLIGTVNPATYQIAQKYVMPTINGFDPNVQPCEYTPERAKQLVSRASCYGARK</sequence>
<evidence type="ECO:0000259" key="1">
    <source>
        <dbReference type="Pfam" id="PF00496"/>
    </source>
</evidence>
<proteinExistence type="predicted"/>
<gene>
    <name evidence="2" type="ORF">H0241_19835</name>
</gene>
<dbReference type="AlphaFoldDB" id="A0A838B936"/>
<dbReference type="Proteomes" id="UP000558284">
    <property type="component" value="Unassembled WGS sequence"/>
</dbReference>
<name>A0A838B936_9HYPH</name>
<comment type="caution">
    <text evidence="2">The sequence shown here is derived from an EMBL/GenBank/DDBJ whole genome shotgun (WGS) entry which is preliminary data.</text>
</comment>
<evidence type="ECO:0000313" key="2">
    <source>
        <dbReference type="EMBL" id="MBA1142481.1"/>
    </source>
</evidence>
<evidence type="ECO:0000313" key="3">
    <source>
        <dbReference type="Proteomes" id="UP000558284"/>
    </source>
</evidence>
<accession>A0A838B936</accession>